<evidence type="ECO:0000313" key="5">
    <source>
        <dbReference type="EMBL" id="KPP64282.1"/>
    </source>
</evidence>
<organism evidence="5 6">
    <name type="scientific">Scleropages formosus</name>
    <name type="common">Asian bonytongue</name>
    <name type="synonym">Osteoglossum formosum</name>
    <dbReference type="NCBI Taxonomy" id="113540"/>
    <lineage>
        <taxon>Eukaryota</taxon>
        <taxon>Metazoa</taxon>
        <taxon>Chordata</taxon>
        <taxon>Craniata</taxon>
        <taxon>Vertebrata</taxon>
        <taxon>Euteleostomi</taxon>
        <taxon>Actinopterygii</taxon>
        <taxon>Neopterygii</taxon>
        <taxon>Teleostei</taxon>
        <taxon>Osteoglossocephala</taxon>
        <taxon>Osteoglossomorpha</taxon>
        <taxon>Osteoglossiformes</taxon>
        <taxon>Osteoglossidae</taxon>
        <taxon>Scleropages</taxon>
    </lineage>
</organism>
<dbReference type="STRING" id="113540.ENSSFOP00015022137"/>
<keyword evidence="1 2" id="KW-0053">Apoptosis</keyword>
<feature type="domain" description="CIDE-N" evidence="4">
    <location>
        <begin position="6"/>
        <end position="84"/>
    </location>
</feature>
<dbReference type="SUPFAM" id="SSF81783">
    <property type="entry name" value="C-terminal domain of DFF45/ICAD (DFF-C domain)"/>
    <property type="match status" value="1"/>
</dbReference>
<feature type="region of interest" description="Disordered" evidence="3">
    <location>
        <begin position="200"/>
        <end position="223"/>
    </location>
</feature>
<sequence>MLRINGAQIKRKETPTFAETPHSIAGVTGRPEGRGCTALGLDPHSPVSVVLEDDGTIVEDETYFLCLPPNTKFMLLCEKEMWAPRKGVDGGTAWLSRDSFEVNSDTVDAPFSEAEAWHGAASRLRVDLASVLLMSEAELQGLVDAPCSDLAAALGFRNSQARALQDALQRALDRREEERQSRELLQLYLKAVEKEGGRVPIAGGESAADEADGPPKGTSSTFSPRTLMVLKGKTRPETRLSNEQLQTVVNVGAVAMATTLGWDQEKSAALVAACEAELCIRLQRVRALRSLSARSQEAAVVEAADGVEAKRKK</sequence>
<name>A0A0P7WKJ3_SCLFO</name>
<feature type="region of interest" description="Disordered" evidence="3">
    <location>
        <begin position="1"/>
        <end position="22"/>
    </location>
</feature>
<dbReference type="SMART" id="SM00266">
    <property type="entry name" value="CAD"/>
    <property type="match status" value="1"/>
</dbReference>
<dbReference type="GO" id="GO:0006915">
    <property type="term" value="P:apoptotic process"/>
    <property type="evidence" value="ECO:0007669"/>
    <property type="project" value="UniProtKB-UniRule"/>
</dbReference>
<dbReference type="EMBL" id="JARO02007161">
    <property type="protein sequence ID" value="KPP64282.1"/>
    <property type="molecule type" value="Genomic_DNA"/>
</dbReference>
<dbReference type="GO" id="GO:0042981">
    <property type="term" value="P:regulation of apoptotic process"/>
    <property type="evidence" value="ECO:0007669"/>
    <property type="project" value="TreeGrafter"/>
</dbReference>
<dbReference type="SUPFAM" id="SSF54277">
    <property type="entry name" value="CAD &amp; PB1 domains"/>
    <property type="match status" value="1"/>
</dbReference>
<dbReference type="InterPro" id="IPR027296">
    <property type="entry name" value="DFF-C"/>
</dbReference>
<proteinExistence type="predicted"/>
<dbReference type="AlphaFoldDB" id="A0A0P7WKJ3"/>
<dbReference type="InterPro" id="IPR003508">
    <property type="entry name" value="CIDE-N_dom"/>
</dbReference>
<gene>
    <name evidence="5" type="ORF">Z043_117391</name>
</gene>
<evidence type="ECO:0000256" key="1">
    <source>
        <dbReference type="ARBA" id="ARBA00022703"/>
    </source>
</evidence>
<dbReference type="Gene3D" id="3.10.20.10">
    <property type="match status" value="1"/>
</dbReference>
<dbReference type="Pfam" id="PF02017">
    <property type="entry name" value="CIDE-N"/>
    <property type="match status" value="1"/>
</dbReference>
<evidence type="ECO:0000256" key="3">
    <source>
        <dbReference type="SAM" id="MobiDB-lite"/>
    </source>
</evidence>
<evidence type="ECO:0000313" key="6">
    <source>
        <dbReference type="Proteomes" id="UP000034805"/>
    </source>
</evidence>
<reference evidence="5 6" key="1">
    <citation type="submission" date="2015-08" db="EMBL/GenBank/DDBJ databases">
        <title>The genome of the Asian arowana (Scleropages formosus).</title>
        <authorList>
            <person name="Tan M.H."/>
            <person name="Gan H.M."/>
            <person name="Croft L.J."/>
            <person name="Austin C.M."/>
        </authorList>
    </citation>
    <scope>NUCLEOTIDE SEQUENCE [LARGE SCALE GENOMIC DNA]</scope>
    <source>
        <strain evidence="5">Aro1</strain>
    </source>
</reference>
<dbReference type="PANTHER" id="PTHR12306:SF16">
    <property type="entry name" value="DNAATION FACTOR SUBUNIT ALPHA"/>
    <property type="match status" value="1"/>
</dbReference>
<evidence type="ECO:0000259" key="4">
    <source>
        <dbReference type="PROSITE" id="PS51135"/>
    </source>
</evidence>
<evidence type="ECO:0000256" key="2">
    <source>
        <dbReference type="PROSITE-ProRule" id="PRU00447"/>
    </source>
</evidence>
<dbReference type="Pfam" id="PF09033">
    <property type="entry name" value="DFF-C"/>
    <property type="match status" value="1"/>
</dbReference>
<dbReference type="InterPro" id="IPR015121">
    <property type="entry name" value="DNA_fragmentation_mid_dom"/>
</dbReference>
<dbReference type="Gene3D" id="1.10.1490.10">
    <property type="entry name" value="C-terminal domain of DFF45/ICAD (DFF-C domain)"/>
    <property type="match status" value="2"/>
</dbReference>
<accession>A0A0P7WKJ3</accession>
<comment type="caution">
    <text evidence="5">The sequence shown here is derived from an EMBL/GenBank/DDBJ whole genome shotgun (WGS) entry which is preliminary data.</text>
</comment>
<dbReference type="PANTHER" id="PTHR12306">
    <property type="entry name" value="CELL DEATH ACTIVATOR CIDE"/>
    <property type="match status" value="1"/>
</dbReference>
<protein>
    <recommendedName>
        <fullName evidence="4">CIDE-N domain-containing protein</fullName>
    </recommendedName>
</protein>
<dbReference type="PROSITE" id="PS51135">
    <property type="entry name" value="CIDE_N"/>
    <property type="match status" value="1"/>
</dbReference>
<dbReference type="Proteomes" id="UP000034805">
    <property type="component" value="Unassembled WGS sequence"/>
</dbReference>